<sequence length="60" mass="6696">MGLKIFIRHVPDGVDDAALEKIFEGYGVILSIHLRSVKAPHKPLVRHGFIVRSSSVMKTQ</sequence>
<dbReference type="Proteomes" id="UP000243579">
    <property type="component" value="Unassembled WGS sequence"/>
</dbReference>
<evidence type="ECO:0000313" key="3">
    <source>
        <dbReference type="Proteomes" id="UP000243579"/>
    </source>
</evidence>
<evidence type="ECO:0000259" key="1">
    <source>
        <dbReference type="Pfam" id="PF00076"/>
    </source>
</evidence>
<dbReference type="Pfam" id="PF00076">
    <property type="entry name" value="RRM_1"/>
    <property type="match status" value="1"/>
</dbReference>
<gene>
    <name evidence="2" type="ORF">ACHHYP_06023</name>
</gene>
<dbReference type="EMBL" id="JNBR01000726">
    <property type="protein sequence ID" value="OQR89824.1"/>
    <property type="molecule type" value="Genomic_DNA"/>
</dbReference>
<protein>
    <recommendedName>
        <fullName evidence="1">RRM domain-containing protein</fullName>
    </recommendedName>
</protein>
<comment type="caution">
    <text evidence="2">The sequence shown here is derived from an EMBL/GenBank/DDBJ whole genome shotgun (WGS) entry which is preliminary data.</text>
</comment>
<dbReference type="CDD" id="cd00590">
    <property type="entry name" value="RRM_SF"/>
    <property type="match status" value="1"/>
</dbReference>
<evidence type="ECO:0000313" key="2">
    <source>
        <dbReference type="EMBL" id="OQR89824.1"/>
    </source>
</evidence>
<organism evidence="2 3">
    <name type="scientific">Achlya hypogyna</name>
    <name type="common">Oomycete</name>
    <name type="synonym">Protoachlya hypogyna</name>
    <dbReference type="NCBI Taxonomy" id="1202772"/>
    <lineage>
        <taxon>Eukaryota</taxon>
        <taxon>Sar</taxon>
        <taxon>Stramenopiles</taxon>
        <taxon>Oomycota</taxon>
        <taxon>Saprolegniomycetes</taxon>
        <taxon>Saprolegniales</taxon>
        <taxon>Achlyaceae</taxon>
        <taxon>Achlya</taxon>
    </lineage>
</organism>
<dbReference type="AlphaFoldDB" id="A0A1V9YVG5"/>
<dbReference type="Gene3D" id="3.30.70.330">
    <property type="match status" value="1"/>
</dbReference>
<dbReference type="InterPro" id="IPR035979">
    <property type="entry name" value="RBD_domain_sf"/>
</dbReference>
<dbReference type="GO" id="GO:0003723">
    <property type="term" value="F:RNA binding"/>
    <property type="evidence" value="ECO:0007669"/>
    <property type="project" value="InterPro"/>
</dbReference>
<name>A0A1V9YVG5_ACHHY</name>
<dbReference type="InterPro" id="IPR000504">
    <property type="entry name" value="RRM_dom"/>
</dbReference>
<feature type="domain" description="RRM" evidence="1">
    <location>
        <begin position="5"/>
        <end position="50"/>
    </location>
</feature>
<reference evidence="2 3" key="1">
    <citation type="journal article" date="2014" name="Genome Biol. Evol.">
        <title>The secreted proteins of Achlya hypogyna and Thraustotheca clavata identify the ancestral oomycete secretome and reveal gene acquisitions by horizontal gene transfer.</title>
        <authorList>
            <person name="Misner I."/>
            <person name="Blouin N."/>
            <person name="Leonard G."/>
            <person name="Richards T.A."/>
            <person name="Lane C.E."/>
        </authorList>
    </citation>
    <scope>NUCLEOTIDE SEQUENCE [LARGE SCALE GENOMIC DNA]</scope>
    <source>
        <strain evidence="2 3">ATCC 48635</strain>
    </source>
</reference>
<dbReference type="SUPFAM" id="SSF54928">
    <property type="entry name" value="RNA-binding domain, RBD"/>
    <property type="match status" value="1"/>
</dbReference>
<keyword evidence="3" id="KW-1185">Reference proteome</keyword>
<dbReference type="InterPro" id="IPR012677">
    <property type="entry name" value="Nucleotide-bd_a/b_plait_sf"/>
</dbReference>
<proteinExistence type="predicted"/>
<accession>A0A1V9YVG5</accession>
<dbReference type="OrthoDB" id="1099063at2759"/>